<feature type="transmembrane region" description="Helical" evidence="1">
    <location>
        <begin position="60"/>
        <end position="80"/>
    </location>
</feature>
<organism evidence="2 3">
    <name type="scientific">Apiospora kogelbergensis</name>
    <dbReference type="NCBI Taxonomy" id="1337665"/>
    <lineage>
        <taxon>Eukaryota</taxon>
        <taxon>Fungi</taxon>
        <taxon>Dikarya</taxon>
        <taxon>Ascomycota</taxon>
        <taxon>Pezizomycotina</taxon>
        <taxon>Sordariomycetes</taxon>
        <taxon>Xylariomycetidae</taxon>
        <taxon>Amphisphaeriales</taxon>
        <taxon>Apiosporaceae</taxon>
        <taxon>Apiospora</taxon>
    </lineage>
</organism>
<keyword evidence="1" id="KW-1133">Transmembrane helix</keyword>
<dbReference type="EMBL" id="JAQQWP010000009">
    <property type="protein sequence ID" value="KAK8100814.1"/>
    <property type="molecule type" value="Genomic_DNA"/>
</dbReference>
<reference evidence="2 3" key="1">
    <citation type="submission" date="2023-01" db="EMBL/GenBank/DDBJ databases">
        <title>Analysis of 21 Apiospora genomes using comparative genomics revels a genus with tremendous synthesis potential of carbohydrate active enzymes and secondary metabolites.</title>
        <authorList>
            <person name="Sorensen T."/>
        </authorList>
    </citation>
    <scope>NUCLEOTIDE SEQUENCE [LARGE SCALE GENOMIC DNA]</scope>
    <source>
        <strain evidence="2 3">CBS 117206</strain>
    </source>
</reference>
<evidence type="ECO:0000313" key="3">
    <source>
        <dbReference type="Proteomes" id="UP001392437"/>
    </source>
</evidence>
<proteinExistence type="predicted"/>
<comment type="caution">
    <text evidence="2">The sequence shown here is derived from an EMBL/GenBank/DDBJ whole genome shotgun (WGS) entry which is preliminary data.</text>
</comment>
<keyword evidence="1" id="KW-0812">Transmembrane</keyword>
<dbReference type="AlphaFoldDB" id="A0AAW0QM84"/>
<keyword evidence="1" id="KW-0472">Membrane</keyword>
<name>A0AAW0QM84_9PEZI</name>
<keyword evidence="3" id="KW-1185">Reference proteome</keyword>
<evidence type="ECO:0000313" key="2">
    <source>
        <dbReference type="EMBL" id="KAK8100814.1"/>
    </source>
</evidence>
<protein>
    <submittedName>
        <fullName evidence="2">MFS general substrate transporter</fullName>
    </submittedName>
</protein>
<gene>
    <name evidence="2" type="ORF">PG999_011188</name>
</gene>
<evidence type="ECO:0000256" key="1">
    <source>
        <dbReference type="SAM" id="Phobius"/>
    </source>
</evidence>
<accession>A0AAW0QM84</accession>
<dbReference type="Proteomes" id="UP001392437">
    <property type="component" value="Unassembled WGS sequence"/>
</dbReference>
<sequence>MSVAACGWLLQLRKVYYNMLLLDKNHQTPAAAQASSNVVRCTLAAITVAFLGDMLRAMGIGWILAFLGAMCIFAPGLLLLDYHSGTAWRQKSLKSSKE</sequence>